<dbReference type="PANTHER" id="PTHR33558:SF1">
    <property type="entry name" value="GLUTAREDOXIN-LIKE PROTEIN C5ORF63 HOMOLOG"/>
    <property type="match status" value="1"/>
</dbReference>
<dbReference type="EMBL" id="JACHMN010000002">
    <property type="protein sequence ID" value="MBB5871469.1"/>
    <property type="molecule type" value="Genomic_DNA"/>
</dbReference>
<dbReference type="InterPro" id="IPR008554">
    <property type="entry name" value="Glutaredoxin-like"/>
</dbReference>
<keyword evidence="2" id="KW-1185">Reference proteome</keyword>
<organism evidence="1 2">
    <name type="scientific">Allocatelliglobosispora scoriae</name>
    <dbReference type="NCBI Taxonomy" id="643052"/>
    <lineage>
        <taxon>Bacteria</taxon>
        <taxon>Bacillati</taxon>
        <taxon>Actinomycetota</taxon>
        <taxon>Actinomycetes</taxon>
        <taxon>Micromonosporales</taxon>
        <taxon>Micromonosporaceae</taxon>
        <taxon>Allocatelliglobosispora</taxon>
    </lineage>
</organism>
<dbReference type="AlphaFoldDB" id="A0A841BWE2"/>
<dbReference type="PANTHER" id="PTHR33558">
    <property type="entry name" value="GLUTAREDOXIN-LIKE PROTEIN C5ORF63 HOMOLOG"/>
    <property type="match status" value="1"/>
</dbReference>
<gene>
    <name evidence="1" type="ORF">F4553_004848</name>
</gene>
<evidence type="ECO:0000313" key="2">
    <source>
        <dbReference type="Proteomes" id="UP000587527"/>
    </source>
</evidence>
<dbReference type="InterPro" id="IPR052565">
    <property type="entry name" value="Glutaredoxin-like_YDR286C"/>
</dbReference>
<proteinExistence type="predicted"/>
<dbReference type="Gene3D" id="3.40.30.10">
    <property type="entry name" value="Glutaredoxin"/>
    <property type="match status" value="1"/>
</dbReference>
<evidence type="ECO:0000313" key="1">
    <source>
        <dbReference type="EMBL" id="MBB5871469.1"/>
    </source>
</evidence>
<dbReference type="RefSeq" id="WP_184839540.1">
    <property type="nucleotide sequence ID" value="NZ_JACHMN010000002.1"/>
</dbReference>
<comment type="caution">
    <text evidence="1">The sequence shown here is derived from an EMBL/GenBank/DDBJ whole genome shotgun (WGS) entry which is preliminary data.</text>
</comment>
<accession>A0A841BWE2</accession>
<name>A0A841BWE2_9ACTN</name>
<protein>
    <submittedName>
        <fullName evidence="1">Glutaredoxin</fullName>
    </submittedName>
</protein>
<sequence>MNEPRVGLYTRSGCHLCENAAAELDAAEIAFTEMDITGDPGLEADYGDRIPVIMLDGREHGFWRVEIARLRADLAK</sequence>
<dbReference type="InterPro" id="IPR036249">
    <property type="entry name" value="Thioredoxin-like_sf"/>
</dbReference>
<dbReference type="Pfam" id="PF05768">
    <property type="entry name" value="Glrx-like"/>
    <property type="match status" value="1"/>
</dbReference>
<dbReference type="CDD" id="cd02976">
    <property type="entry name" value="NrdH"/>
    <property type="match status" value="1"/>
</dbReference>
<dbReference type="Proteomes" id="UP000587527">
    <property type="component" value="Unassembled WGS sequence"/>
</dbReference>
<dbReference type="SUPFAM" id="SSF52833">
    <property type="entry name" value="Thioredoxin-like"/>
    <property type="match status" value="1"/>
</dbReference>
<reference evidence="1 2" key="1">
    <citation type="submission" date="2020-08" db="EMBL/GenBank/DDBJ databases">
        <title>Sequencing the genomes of 1000 actinobacteria strains.</title>
        <authorList>
            <person name="Klenk H.-P."/>
        </authorList>
    </citation>
    <scope>NUCLEOTIDE SEQUENCE [LARGE SCALE GENOMIC DNA]</scope>
    <source>
        <strain evidence="1 2">DSM 45362</strain>
    </source>
</reference>